<keyword evidence="3" id="KW-0808">Transferase</keyword>
<protein>
    <submittedName>
        <fullName evidence="3">Deoxynucleoside kinase like protein</fullName>
    </submittedName>
</protein>
<dbReference type="PIRSF" id="PIRSF000705">
    <property type="entry name" value="DNK"/>
    <property type="match status" value="1"/>
</dbReference>
<dbReference type="InterPro" id="IPR050566">
    <property type="entry name" value="Deoxyribonucleoside_kinase"/>
</dbReference>
<dbReference type="PANTHER" id="PTHR10513:SF15">
    <property type="entry name" value="NADH DEHYDROGENASE [UBIQUINONE] 1 ALPHA SUBCOMPLEX SUBUNIT 10, MITOCHONDRIAL"/>
    <property type="match status" value="1"/>
</dbReference>
<keyword evidence="3" id="KW-0418">Kinase</keyword>
<dbReference type="EMBL" id="BQXS01012424">
    <property type="protein sequence ID" value="GKT22782.1"/>
    <property type="molecule type" value="Genomic_DNA"/>
</dbReference>
<dbReference type="InterPro" id="IPR002624">
    <property type="entry name" value="DCK/DGK"/>
</dbReference>
<name>A0ABQ5JYQ2_9EUKA</name>
<accession>A0ABQ5JYQ2</accession>
<dbReference type="Pfam" id="PF01712">
    <property type="entry name" value="dNK"/>
    <property type="match status" value="1"/>
</dbReference>
<dbReference type="PANTHER" id="PTHR10513">
    <property type="entry name" value="DEOXYNUCLEOSIDE KINASE"/>
    <property type="match status" value="1"/>
</dbReference>
<evidence type="ECO:0000256" key="1">
    <source>
        <dbReference type="ARBA" id="ARBA00007420"/>
    </source>
</evidence>
<feature type="domain" description="Deoxynucleoside kinase" evidence="2">
    <location>
        <begin position="3"/>
        <end position="183"/>
    </location>
</feature>
<gene>
    <name evidence="3" type="ORF">ADUPG1_012223</name>
</gene>
<sequence>MIIVIEGNISAGKSTLAKSLALELDLRLFEEPVVENPYLEDFYKDPCKWALTMQLWLLEQRYKTYREGIAHYKKTGQGVLFDRSVYSDAVFAINSKKCGQISIEGYERYCSKLNECLKECEIPHFIIYLDVSPEICYRRIHSMRKRACEGTIPLEYIQSLHLEYLEFLSKMKGQGSVILRINWEEFGSVESIATLISPKYRAEITHSLDESSRMVESKIRHVDIEIEELEIEL</sequence>
<dbReference type="Proteomes" id="UP001057375">
    <property type="component" value="Unassembled WGS sequence"/>
</dbReference>
<comment type="caution">
    <text evidence="3">The sequence shown here is derived from an EMBL/GenBank/DDBJ whole genome shotgun (WGS) entry which is preliminary data.</text>
</comment>
<evidence type="ECO:0000259" key="2">
    <source>
        <dbReference type="Pfam" id="PF01712"/>
    </source>
</evidence>
<evidence type="ECO:0000313" key="3">
    <source>
        <dbReference type="EMBL" id="GKT22782.1"/>
    </source>
</evidence>
<proteinExistence type="inferred from homology"/>
<keyword evidence="4" id="KW-1185">Reference proteome</keyword>
<dbReference type="InterPro" id="IPR027417">
    <property type="entry name" value="P-loop_NTPase"/>
</dbReference>
<dbReference type="InterPro" id="IPR031314">
    <property type="entry name" value="DNK_dom"/>
</dbReference>
<evidence type="ECO:0000313" key="4">
    <source>
        <dbReference type="Proteomes" id="UP001057375"/>
    </source>
</evidence>
<dbReference type="Gene3D" id="3.40.50.300">
    <property type="entry name" value="P-loop containing nucleotide triphosphate hydrolases"/>
    <property type="match status" value="1"/>
</dbReference>
<dbReference type="CDD" id="cd01673">
    <property type="entry name" value="dNK"/>
    <property type="match status" value="1"/>
</dbReference>
<dbReference type="GO" id="GO:0016301">
    <property type="term" value="F:kinase activity"/>
    <property type="evidence" value="ECO:0007669"/>
    <property type="project" value="UniProtKB-KW"/>
</dbReference>
<dbReference type="SUPFAM" id="SSF52540">
    <property type="entry name" value="P-loop containing nucleoside triphosphate hydrolases"/>
    <property type="match status" value="1"/>
</dbReference>
<comment type="similarity">
    <text evidence="1">Belongs to the DCK/DGK family.</text>
</comment>
<organism evidence="3 4">
    <name type="scientific">Aduncisulcus paluster</name>
    <dbReference type="NCBI Taxonomy" id="2918883"/>
    <lineage>
        <taxon>Eukaryota</taxon>
        <taxon>Metamonada</taxon>
        <taxon>Carpediemonas-like organisms</taxon>
        <taxon>Aduncisulcus</taxon>
    </lineage>
</organism>
<reference evidence="3" key="1">
    <citation type="submission" date="2022-03" db="EMBL/GenBank/DDBJ databases">
        <title>Draft genome sequence of Aduncisulcus paluster, a free-living microaerophilic Fornicata.</title>
        <authorList>
            <person name="Yuyama I."/>
            <person name="Kume K."/>
            <person name="Tamura T."/>
            <person name="Inagaki Y."/>
            <person name="Hashimoto T."/>
        </authorList>
    </citation>
    <scope>NUCLEOTIDE SEQUENCE</scope>
    <source>
        <strain evidence="3">NY0171</strain>
    </source>
</reference>